<dbReference type="EMBL" id="RHHQ01000015">
    <property type="protein sequence ID" value="RNB85009.1"/>
    <property type="molecule type" value="Genomic_DNA"/>
</dbReference>
<keyword evidence="3" id="KW-1185">Reference proteome</keyword>
<dbReference type="AlphaFoldDB" id="A0A3M8DBL1"/>
<comment type="caution">
    <text evidence="2">The sequence shown here is derived from an EMBL/GenBank/DDBJ whole genome shotgun (WGS) entry which is preliminary data.</text>
</comment>
<evidence type="ECO:0000313" key="2">
    <source>
        <dbReference type="EMBL" id="RNB85009.1"/>
    </source>
</evidence>
<name>A0A3M8DBL1_9BACL</name>
<sequence>MDTKTILQKFEETAAFYMNELERYTAEALAKKPADDEWSIGQMYDHLLHSANYMQLKAVEACALGQGTIGAEKSEAGAHIFALGQFPPIQIKVPASAQYAPSNEHAPEELKQRLHALVEKMREVEPTLSTISSEQRYSHPRLGHLSAVEWYHLVDMHFKHHLRQKERLDQFVGA</sequence>
<accession>A0A3M8DBL1</accession>
<gene>
    <name evidence="2" type="ORF">EDM56_19005</name>
</gene>
<dbReference type="InterPro" id="IPR024775">
    <property type="entry name" value="DinB-like"/>
</dbReference>
<dbReference type="SUPFAM" id="SSF109854">
    <property type="entry name" value="DinB/YfiT-like putative metalloenzymes"/>
    <property type="match status" value="1"/>
</dbReference>
<evidence type="ECO:0000259" key="1">
    <source>
        <dbReference type="Pfam" id="PF12867"/>
    </source>
</evidence>
<evidence type="ECO:0000313" key="3">
    <source>
        <dbReference type="Proteomes" id="UP000271031"/>
    </source>
</evidence>
<dbReference type="OrthoDB" id="1495892at2"/>
<dbReference type="RefSeq" id="WP_122919494.1">
    <property type="nucleotide sequence ID" value="NZ_RHHQ01000015.1"/>
</dbReference>
<dbReference type="Pfam" id="PF12867">
    <property type="entry name" value="DinB_2"/>
    <property type="match status" value="1"/>
</dbReference>
<organism evidence="2 3">
    <name type="scientific">Brevibacillus fluminis</name>
    <dbReference type="NCBI Taxonomy" id="511487"/>
    <lineage>
        <taxon>Bacteria</taxon>
        <taxon>Bacillati</taxon>
        <taxon>Bacillota</taxon>
        <taxon>Bacilli</taxon>
        <taxon>Bacillales</taxon>
        <taxon>Paenibacillaceae</taxon>
        <taxon>Brevibacillus</taxon>
    </lineage>
</organism>
<feature type="domain" description="DinB-like" evidence="1">
    <location>
        <begin position="13"/>
        <end position="164"/>
    </location>
</feature>
<reference evidence="2 3" key="1">
    <citation type="submission" date="2018-10" db="EMBL/GenBank/DDBJ databases">
        <title>Phylogenomics of Brevibacillus.</title>
        <authorList>
            <person name="Dunlap C."/>
        </authorList>
    </citation>
    <scope>NUCLEOTIDE SEQUENCE [LARGE SCALE GENOMIC DNA]</scope>
    <source>
        <strain evidence="2 3">JCM 15716</strain>
    </source>
</reference>
<protein>
    <submittedName>
        <fullName evidence="2">DinB family protein</fullName>
    </submittedName>
</protein>
<proteinExistence type="predicted"/>
<dbReference type="InterPro" id="IPR034660">
    <property type="entry name" value="DinB/YfiT-like"/>
</dbReference>
<dbReference type="Proteomes" id="UP000271031">
    <property type="component" value="Unassembled WGS sequence"/>
</dbReference>
<dbReference type="Gene3D" id="1.20.120.450">
    <property type="entry name" value="dinb family like domain"/>
    <property type="match status" value="1"/>
</dbReference>